<dbReference type="UniPathway" id="UPA00558"/>
<keyword evidence="8" id="KW-0456">Lyase</keyword>
<dbReference type="Pfam" id="PF02666">
    <property type="entry name" value="PS_Dcarbxylase"/>
    <property type="match status" value="1"/>
</dbReference>
<keyword evidence="9" id="KW-1208">Phospholipid metabolism</keyword>
<proteinExistence type="predicted"/>
<dbReference type="OrthoDB" id="4330at2759"/>
<dbReference type="AlphaFoldDB" id="A0A835CK41"/>
<evidence type="ECO:0000256" key="10">
    <source>
        <dbReference type="ARBA" id="ARBA00023317"/>
    </source>
</evidence>
<keyword evidence="10" id="KW-0670">Pyruvate</keyword>
<keyword evidence="6" id="KW-0443">Lipid metabolism</keyword>
<reference evidence="13 14" key="1">
    <citation type="submission" date="2020-08" db="EMBL/GenBank/DDBJ databases">
        <title>Aphidius gifuensis genome sequencing and assembly.</title>
        <authorList>
            <person name="Du Z."/>
        </authorList>
    </citation>
    <scope>NUCLEOTIDE SEQUENCE [LARGE SCALE GENOMIC DNA]</scope>
    <source>
        <strain evidence="13">YNYX2018</strain>
        <tissue evidence="13">Adults</tissue>
    </source>
</reference>
<gene>
    <name evidence="13" type="ORF">HCN44_003196</name>
</gene>
<evidence type="ECO:0000256" key="3">
    <source>
        <dbReference type="ARBA" id="ARBA00012243"/>
    </source>
</evidence>
<comment type="function">
    <text evidence="12">Catalyzes the formation of phosphatidylethanolamine (PtdEtn) from phosphatidylserine (PtdSer). Plays a central role in phospholipid metabolism and in the interorganelle trafficking of phosphatidylserine. May be involved in lipid droplet biogenesis at the endoplasmic reticulum membrane.</text>
</comment>
<evidence type="ECO:0000256" key="4">
    <source>
        <dbReference type="ARBA" id="ARBA00022516"/>
    </source>
</evidence>
<name>A0A835CK41_APHGI</name>
<dbReference type="PANTHER" id="PTHR10067">
    <property type="entry name" value="PHOSPHATIDYLSERINE DECARBOXYLASE"/>
    <property type="match status" value="1"/>
</dbReference>
<comment type="pathway">
    <text evidence="2">Lipid metabolism.</text>
</comment>
<keyword evidence="14" id="KW-1185">Reference proteome</keyword>
<evidence type="ECO:0000256" key="12">
    <source>
        <dbReference type="ARBA" id="ARBA00045136"/>
    </source>
</evidence>
<dbReference type="InterPro" id="IPR003817">
    <property type="entry name" value="PS_Dcarbxylase"/>
</dbReference>
<dbReference type="PANTHER" id="PTHR10067:SF6">
    <property type="entry name" value="PHOSPHATIDYLSERINE DECARBOXYLASE PROENZYME, MITOCHONDRIAL"/>
    <property type="match status" value="1"/>
</dbReference>
<evidence type="ECO:0000256" key="11">
    <source>
        <dbReference type="ARBA" id="ARBA00024326"/>
    </source>
</evidence>
<dbReference type="InterPro" id="IPR033177">
    <property type="entry name" value="PSD-B"/>
</dbReference>
<evidence type="ECO:0000256" key="1">
    <source>
        <dbReference type="ARBA" id="ARBA00001928"/>
    </source>
</evidence>
<sequence>MPVYWMIRLSRNVWTSRRGCHRVVTTPRKLPKCVYVRSYGTTSSVNGQPGKIWKFTKKFSKVISLPISIGVSLIAVLQWRYLSKNPYQNDGEVVKGPLNDLMVDCYRCLPLRITSRIFGWFAGFELPKSVRSTVFSFYAKTFGANLDEIDAELDSFPSLIDFFVRPLKPDSRPIAQNTDIVSPSDGRVLHLGPVTSCRVEQVKGITYNLRHFLGDIDIKQQKTEYTHEENNNYIESLLKNKNNKLYQMTVYLAPGDYHRFHSPTDWKINLRRHFQGKLLSVNPKIASWLPDLFAINERVVYLGEWAGGFMAYTAVGATNVGSINVYCDKNLATNKRKWPKEKLSDDAFLNCVNISKGELFGEFRMGSTIVLLFEAPDDFKFTIDIGQPIKVGQGLTDKHIININHSTDDIINDHTTDNIINDHSTKNIINFNGCIKDAVEIIYPTV</sequence>
<evidence type="ECO:0000256" key="9">
    <source>
        <dbReference type="ARBA" id="ARBA00023264"/>
    </source>
</evidence>
<evidence type="ECO:0000256" key="7">
    <source>
        <dbReference type="ARBA" id="ARBA00023209"/>
    </source>
</evidence>
<comment type="pathway">
    <text evidence="11">Phospholipid metabolism; phosphatidylethanolamine biosynthesis.</text>
</comment>
<keyword evidence="4" id="KW-0444">Lipid biosynthesis</keyword>
<dbReference type="NCBIfam" id="TIGR00163">
    <property type="entry name" value="PS_decarb"/>
    <property type="match status" value="1"/>
</dbReference>
<protein>
    <recommendedName>
        <fullName evidence="3">phosphatidylserine decarboxylase</fullName>
        <ecNumber evidence="3">4.1.1.65</ecNumber>
    </recommendedName>
</protein>
<dbReference type="GO" id="GO:0004609">
    <property type="term" value="F:phosphatidylserine decarboxylase activity"/>
    <property type="evidence" value="ECO:0007669"/>
    <property type="project" value="UniProtKB-EC"/>
</dbReference>
<dbReference type="GO" id="GO:0006646">
    <property type="term" value="P:phosphatidylethanolamine biosynthetic process"/>
    <property type="evidence" value="ECO:0007669"/>
    <property type="project" value="UniProtKB-UniPathway"/>
</dbReference>
<comment type="caution">
    <text evidence="13">The sequence shown here is derived from an EMBL/GenBank/DDBJ whole genome shotgun (WGS) entry which is preliminary data.</text>
</comment>
<evidence type="ECO:0000256" key="6">
    <source>
        <dbReference type="ARBA" id="ARBA00023098"/>
    </source>
</evidence>
<dbReference type="EMBL" id="JACMRX010000006">
    <property type="protein sequence ID" value="KAF7987434.1"/>
    <property type="molecule type" value="Genomic_DNA"/>
</dbReference>
<dbReference type="Proteomes" id="UP000639338">
    <property type="component" value="Unassembled WGS sequence"/>
</dbReference>
<comment type="cofactor">
    <cofactor evidence="1">
        <name>pyruvate</name>
        <dbReference type="ChEBI" id="CHEBI:15361"/>
    </cofactor>
</comment>
<dbReference type="GO" id="GO:0005739">
    <property type="term" value="C:mitochondrion"/>
    <property type="evidence" value="ECO:0007669"/>
    <property type="project" value="TreeGrafter"/>
</dbReference>
<evidence type="ECO:0000313" key="14">
    <source>
        <dbReference type="Proteomes" id="UP000639338"/>
    </source>
</evidence>
<keyword evidence="7" id="KW-0594">Phospholipid biosynthesis</keyword>
<evidence type="ECO:0000256" key="2">
    <source>
        <dbReference type="ARBA" id="ARBA00005189"/>
    </source>
</evidence>
<dbReference type="EC" id="4.1.1.65" evidence="3"/>
<evidence type="ECO:0000256" key="5">
    <source>
        <dbReference type="ARBA" id="ARBA00022793"/>
    </source>
</evidence>
<accession>A0A835CK41</accession>
<evidence type="ECO:0000313" key="13">
    <source>
        <dbReference type="EMBL" id="KAF7987434.1"/>
    </source>
</evidence>
<organism evidence="13 14">
    <name type="scientific">Aphidius gifuensis</name>
    <name type="common">Parasitoid wasp</name>
    <dbReference type="NCBI Taxonomy" id="684658"/>
    <lineage>
        <taxon>Eukaryota</taxon>
        <taxon>Metazoa</taxon>
        <taxon>Ecdysozoa</taxon>
        <taxon>Arthropoda</taxon>
        <taxon>Hexapoda</taxon>
        <taxon>Insecta</taxon>
        <taxon>Pterygota</taxon>
        <taxon>Neoptera</taxon>
        <taxon>Endopterygota</taxon>
        <taxon>Hymenoptera</taxon>
        <taxon>Apocrita</taxon>
        <taxon>Ichneumonoidea</taxon>
        <taxon>Braconidae</taxon>
        <taxon>Aphidiinae</taxon>
        <taxon>Aphidius</taxon>
    </lineage>
</organism>
<keyword evidence="5" id="KW-0210">Decarboxylase</keyword>
<evidence type="ECO:0000256" key="8">
    <source>
        <dbReference type="ARBA" id="ARBA00023239"/>
    </source>
</evidence>